<dbReference type="Proteomes" id="UP000051934">
    <property type="component" value="Unassembled WGS sequence"/>
</dbReference>
<dbReference type="AlphaFoldDB" id="A0A0R2SEE3"/>
<protein>
    <recommendedName>
        <fullName evidence="3">VWA domain-containing protein</fullName>
    </recommendedName>
</protein>
<comment type="caution">
    <text evidence="1">The sequence shown here is derived from an EMBL/GenBank/DDBJ whole genome shotgun (WGS) entry which is preliminary data.</text>
</comment>
<evidence type="ECO:0008006" key="3">
    <source>
        <dbReference type="Google" id="ProtNLM"/>
    </source>
</evidence>
<gene>
    <name evidence="1" type="ORF">ABR69_12375</name>
</gene>
<name>A0A0R2SEE3_9GAMM</name>
<evidence type="ECO:0000313" key="1">
    <source>
        <dbReference type="EMBL" id="KRO73134.1"/>
    </source>
</evidence>
<reference evidence="1 2" key="1">
    <citation type="submission" date="2015-10" db="EMBL/GenBank/DDBJ databases">
        <title>Metagenome-Assembled Genomes uncover a global brackish microbiome.</title>
        <authorList>
            <person name="Hugerth L.W."/>
            <person name="Larsson J."/>
            <person name="Alneberg J."/>
            <person name="Lindh M.V."/>
            <person name="Legrand C."/>
            <person name="Pinhassi J."/>
            <person name="Andersson A.F."/>
        </authorList>
    </citation>
    <scope>NUCLEOTIDE SEQUENCE [LARGE SCALE GENOMIC DNA]</scope>
    <source>
        <strain evidence="1">BACL4 MAG-120507-bin80</strain>
    </source>
</reference>
<proteinExistence type="predicted"/>
<dbReference type="InterPro" id="IPR036465">
    <property type="entry name" value="vWFA_dom_sf"/>
</dbReference>
<evidence type="ECO:0000313" key="2">
    <source>
        <dbReference type="Proteomes" id="UP000051934"/>
    </source>
</evidence>
<dbReference type="SUPFAM" id="SSF53300">
    <property type="entry name" value="vWA-like"/>
    <property type="match status" value="1"/>
</dbReference>
<organism evidence="1 2">
    <name type="scientific">OM182 bacterium BACL3 MAG-120507-bin80</name>
    <dbReference type="NCBI Taxonomy" id="1655577"/>
    <lineage>
        <taxon>Bacteria</taxon>
        <taxon>Pseudomonadati</taxon>
        <taxon>Pseudomonadota</taxon>
        <taxon>Gammaproteobacteria</taxon>
        <taxon>OMG group</taxon>
        <taxon>OM182 clade</taxon>
    </lineage>
</organism>
<dbReference type="EMBL" id="LIBB01000026">
    <property type="protein sequence ID" value="KRO73134.1"/>
    <property type="molecule type" value="Genomic_DNA"/>
</dbReference>
<sequence>MGGNQLVASSAEVNAFLTKVASLPKGSGDGRLLFALDATASRQATWDSASHLQAQMFGEAAALGGLTVQLCYFRGFGDFFASDWQSSADSVLGIMQGLRCEAGRTQIGAVLQHAMRENSVKPLSCVVYVGDCLEEDIDVLADLAGKLGLLKVPLFVFQEGRDAIATAGFKDLCRLSGGAYSRFDSASAAQLAHLLRAVAAYAAGGMKALTAFGTRNKDAAVAVALLESQIRR</sequence>
<accession>A0A0R2SEE3</accession>